<accession>A0A8S5T8C1</accession>
<protein>
    <submittedName>
        <fullName evidence="1">Uncharacterized protein</fullName>
    </submittedName>
</protein>
<dbReference type="EMBL" id="BK032772">
    <property type="protein sequence ID" value="DAF59588.1"/>
    <property type="molecule type" value="Genomic_DNA"/>
</dbReference>
<organism evidence="1">
    <name type="scientific">Siphoviridae sp. ctmIh35</name>
    <dbReference type="NCBI Taxonomy" id="2827932"/>
    <lineage>
        <taxon>Viruses</taxon>
        <taxon>Duplodnaviria</taxon>
        <taxon>Heunggongvirae</taxon>
        <taxon>Uroviricota</taxon>
        <taxon>Caudoviricetes</taxon>
    </lineage>
</organism>
<proteinExistence type="predicted"/>
<sequence>MTNMEKYKDALADILSEVIAVVDGKLVMCKNAICSDCLFGNICGKPDHNKELIDWLNAEYQEPSVDWSKVPIDTPVLASCDGKRWYRRYFAGVRDGKPETYDVGATSWSVDDNRTCVWKYMRLAEGNE</sequence>
<name>A0A8S5T8C1_9CAUD</name>
<reference evidence="1" key="1">
    <citation type="journal article" date="2021" name="Proc. Natl. Acad. Sci. U.S.A.">
        <title>A Catalog of Tens of Thousands of Viruses from Human Metagenomes Reveals Hidden Associations with Chronic Diseases.</title>
        <authorList>
            <person name="Tisza M.J."/>
            <person name="Buck C.B."/>
        </authorList>
    </citation>
    <scope>NUCLEOTIDE SEQUENCE</scope>
    <source>
        <strain evidence="1">CtmIh35</strain>
    </source>
</reference>
<evidence type="ECO:0000313" key="1">
    <source>
        <dbReference type="EMBL" id="DAF59588.1"/>
    </source>
</evidence>